<dbReference type="AlphaFoldDB" id="A0A0G0LVM0"/>
<dbReference type="Proteomes" id="UP000034207">
    <property type="component" value="Unassembled WGS sequence"/>
</dbReference>
<sequence>MSIKKIVSGLLVLVLLLGASLIITGCGELGTGAGILGRKTSRITGQEYVVNMPSQVQRIIWVDFTSGGFMTTKNVTFIDNVNEYYTLEINDLDIFQGIIHWLKPGSEEKESWTSKRGFTSRYNGRVTNIALPDDFKVMLSVSVKSNGTKDITYISNSGQNKSKEYKDLSPFDGSIIWSKTGGDTVEKFFFGRSLSRFTGKPIRIKVPDNFHKMVGVDFTESDENTIKNITFMATDERYYTTEIKDSGIFEGSIAWVATGKGNKFYQSRNLSRIGLGASEIGVPEDFKEMISVSIKPSGMKDLVYLSTDGQVKAQEYADFSMLQGRMIFKIEKQ</sequence>
<gene>
    <name evidence="1" type="ORF">UT18_C0004G0029</name>
</gene>
<dbReference type="EMBL" id="LBVV01000004">
    <property type="protein sequence ID" value="KKQ95077.1"/>
    <property type="molecule type" value="Genomic_DNA"/>
</dbReference>
<evidence type="ECO:0008006" key="3">
    <source>
        <dbReference type="Google" id="ProtNLM"/>
    </source>
</evidence>
<accession>A0A0G0LVM0</accession>
<dbReference type="PROSITE" id="PS51257">
    <property type="entry name" value="PROKAR_LIPOPROTEIN"/>
    <property type="match status" value="1"/>
</dbReference>
<protein>
    <recommendedName>
        <fullName evidence="3">Lipoprotein</fullName>
    </recommendedName>
</protein>
<name>A0A0G0LVM0_UNCC2</name>
<evidence type="ECO:0000313" key="1">
    <source>
        <dbReference type="EMBL" id="KKQ95077.1"/>
    </source>
</evidence>
<evidence type="ECO:0000313" key="2">
    <source>
        <dbReference type="Proteomes" id="UP000034207"/>
    </source>
</evidence>
<reference evidence="1 2" key="1">
    <citation type="journal article" date="2015" name="Nature">
        <title>rRNA introns, odd ribosomes, and small enigmatic genomes across a large radiation of phyla.</title>
        <authorList>
            <person name="Brown C.T."/>
            <person name="Hug L.A."/>
            <person name="Thomas B.C."/>
            <person name="Sharon I."/>
            <person name="Castelle C.J."/>
            <person name="Singh A."/>
            <person name="Wilkins M.J."/>
            <person name="Williams K.H."/>
            <person name="Banfield J.F."/>
        </authorList>
    </citation>
    <scope>NUCLEOTIDE SEQUENCE [LARGE SCALE GENOMIC DNA]</scope>
</reference>
<proteinExistence type="predicted"/>
<comment type="caution">
    <text evidence="1">The sequence shown here is derived from an EMBL/GenBank/DDBJ whole genome shotgun (WGS) entry which is preliminary data.</text>
</comment>
<dbReference type="STRING" id="1618345.UT18_C0004G0029"/>
<organism evidence="1 2">
    <name type="scientific">candidate division CPR2 bacterium GW2011_GWC2_39_10</name>
    <dbReference type="NCBI Taxonomy" id="1618345"/>
    <lineage>
        <taxon>Bacteria</taxon>
        <taxon>Bacteria division CPR2</taxon>
    </lineage>
</organism>